<evidence type="ECO:0000313" key="2">
    <source>
        <dbReference type="Proteomes" id="UP000262379"/>
    </source>
</evidence>
<sequence length="92" mass="10333">MTKKADLHIAILGWGSLIWDKRPEFDDLHGEWKPEGPVLKLEFSRISSSETRKGALTLVIDNHYGQDCTVKYALSTRKHAADAIALLISTQK</sequence>
<gene>
    <name evidence="1" type="ORF">DY251_20330</name>
</gene>
<reference evidence="2" key="1">
    <citation type="submission" date="2018-08" db="EMBL/GenBank/DDBJ databases">
        <authorList>
            <person name="Im W.T."/>
        </authorList>
    </citation>
    <scope>NUCLEOTIDE SEQUENCE [LARGE SCALE GENOMIC DNA]</scope>
    <source>
        <strain evidence="2">LA-28</strain>
    </source>
</reference>
<proteinExistence type="predicted"/>
<comment type="caution">
    <text evidence="1">The sequence shown here is derived from an EMBL/GenBank/DDBJ whole genome shotgun (WGS) entry which is preliminary data.</text>
</comment>
<keyword evidence="2" id="KW-1185">Reference proteome</keyword>
<protein>
    <submittedName>
        <fullName evidence="1">Uncharacterized protein</fullName>
    </submittedName>
</protein>
<accession>A0A371X3V0</accession>
<evidence type="ECO:0000313" key="1">
    <source>
        <dbReference type="EMBL" id="RFC63902.1"/>
    </source>
</evidence>
<dbReference type="EMBL" id="QURN01000024">
    <property type="protein sequence ID" value="RFC63902.1"/>
    <property type="molecule type" value="Genomic_DNA"/>
</dbReference>
<dbReference type="AlphaFoldDB" id="A0A371X3V0"/>
<name>A0A371X3V0_9HYPH</name>
<organism evidence="1 2">
    <name type="scientific">Mesorhizobium denitrificans</name>
    <dbReference type="NCBI Taxonomy" id="2294114"/>
    <lineage>
        <taxon>Bacteria</taxon>
        <taxon>Pseudomonadati</taxon>
        <taxon>Pseudomonadota</taxon>
        <taxon>Alphaproteobacteria</taxon>
        <taxon>Hyphomicrobiales</taxon>
        <taxon>Phyllobacteriaceae</taxon>
        <taxon>Mesorhizobium</taxon>
    </lineage>
</organism>
<dbReference type="RefSeq" id="WP_116625733.1">
    <property type="nucleotide sequence ID" value="NZ_QURN01000024.1"/>
</dbReference>
<dbReference type="Proteomes" id="UP000262379">
    <property type="component" value="Unassembled WGS sequence"/>
</dbReference>